<evidence type="ECO:0000256" key="4">
    <source>
        <dbReference type="ARBA" id="ARBA00023172"/>
    </source>
</evidence>
<evidence type="ECO:0000313" key="8">
    <source>
        <dbReference type="EMBL" id="RGK46598.1"/>
    </source>
</evidence>
<dbReference type="Pfam" id="PF00589">
    <property type="entry name" value="Phage_integrase"/>
    <property type="match status" value="1"/>
</dbReference>
<dbReference type="InterPro" id="IPR002104">
    <property type="entry name" value="Integrase_catalytic"/>
</dbReference>
<dbReference type="InterPro" id="IPR028259">
    <property type="entry name" value="AP2-like_int_N"/>
</dbReference>
<protein>
    <submittedName>
        <fullName evidence="8">Site-specific integrase</fullName>
    </submittedName>
</protein>
<comment type="similarity">
    <text evidence="1">Belongs to the 'phage' integrase family.</text>
</comment>
<evidence type="ECO:0000256" key="1">
    <source>
        <dbReference type="ARBA" id="ARBA00008857"/>
    </source>
</evidence>
<dbReference type="InterPro" id="IPR004107">
    <property type="entry name" value="Integrase_SAM-like_N"/>
</dbReference>
<keyword evidence="3 5" id="KW-0238">DNA-binding</keyword>
<evidence type="ECO:0000313" key="9">
    <source>
        <dbReference type="Proteomes" id="UP000260790"/>
    </source>
</evidence>
<dbReference type="InterPro" id="IPR011010">
    <property type="entry name" value="DNA_brk_join_enz"/>
</dbReference>
<dbReference type="PROSITE" id="PS51898">
    <property type="entry name" value="TYR_RECOMBINASE"/>
    <property type="match status" value="1"/>
</dbReference>
<dbReference type="InterPro" id="IPR013762">
    <property type="entry name" value="Integrase-like_cat_sf"/>
</dbReference>
<gene>
    <name evidence="8" type="ORF">DXD09_06305</name>
</gene>
<name>A0A8B2YZ80_9LACO</name>
<evidence type="ECO:0000256" key="3">
    <source>
        <dbReference type="ARBA" id="ARBA00023125"/>
    </source>
</evidence>
<dbReference type="PANTHER" id="PTHR30349">
    <property type="entry name" value="PHAGE INTEGRASE-RELATED"/>
    <property type="match status" value="1"/>
</dbReference>
<feature type="domain" description="Tyr recombinase" evidence="6">
    <location>
        <begin position="164"/>
        <end position="354"/>
    </location>
</feature>
<dbReference type="EMBL" id="QSQR01000005">
    <property type="protein sequence ID" value="RGK46598.1"/>
    <property type="molecule type" value="Genomic_DNA"/>
</dbReference>
<proteinExistence type="inferred from homology"/>
<evidence type="ECO:0000259" key="7">
    <source>
        <dbReference type="PROSITE" id="PS51900"/>
    </source>
</evidence>
<dbReference type="Gene3D" id="1.10.150.130">
    <property type="match status" value="1"/>
</dbReference>
<reference evidence="8 9" key="1">
    <citation type="submission" date="2018-08" db="EMBL/GenBank/DDBJ databases">
        <title>A genome reference for cultivated species of the human gut microbiota.</title>
        <authorList>
            <person name="Zou Y."/>
            <person name="Xue W."/>
            <person name="Luo G."/>
        </authorList>
    </citation>
    <scope>NUCLEOTIDE SEQUENCE [LARGE SCALE GENOMIC DNA]</scope>
    <source>
        <strain evidence="8 9">TF10-9AT</strain>
    </source>
</reference>
<dbReference type="PANTHER" id="PTHR30349:SF64">
    <property type="entry name" value="PROPHAGE INTEGRASE INTD-RELATED"/>
    <property type="match status" value="1"/>
</dbReference>
<dbReference type="CDD" id="cd01189">
    <property type="entry name" value="INT_ICEBs1_C_like"/>
    <property type="match status" value="1"/>
</dbReference>
<evidence type="ECO:0000256" key="2">
    <source>
        <dbReference type="ARBA" id="ARBA00022908"/>
    </source>
</evidence>
<dbReference type="Proteomes" id="UP000260790">
    <property type="component" value="Unassembled WGS sequence"/>
</dbReference>
<evidence type="ECO:0000259" key="6">
    <source>
        <dbReference type="PROSITE" id="PS51898"/>
    </source>
</evidence>
<feature type="domain" description="Core-binding (CB)" evidence="7">
    <location>
        <begin position="60"/>
        <end position="141"/>
    </location>
</feature>
<dbReference type="PROSITE" id="PS51900">
    <property type="entry name" value="CB"/>
    <property type="match status" value="1"/>
</dbReference>
<comment type="caution">
    <text evidence="8">The sequence shown here is derived from an EMBL/GenBank/DDBJ whole genome shotgun (WGS) entry which is preliminary data.</text>
</comment>
<dbReference type="Gene3D" id="1.10.443.10">
    <property type="entry name" value="Intergrase catalytic core"/>
    <property type="match status" value="1"/>
</dbReference>
<sequence length="372" mass="43041">MAAISKSSNGKWRVRISWYDSTGTRRFKSKAGFSTKAEASRWARSMEIKKDDSTITDKSVSFAQYFDEWFRTYKENKISYITAGKYRVIQSKLSKFYGSRKIDEITRRDYQRFINEYGACHAPESVKKTNSIIRSCVKSAILDDLITKDFTQNVELVWNSDREHKVDYLNVNEINKLAAYLESKLDPRYTSYYMIYTAIMTGMRLQEIAALTWDDINFNWKTIDINKAWDFVLKKYIPTKTESSTRIIRVNSKLLDIIAQLKSNHSGMVFCNASGTIPTSAGCNKTLRKSLRQLGINKPSYHFHALRHSHVALLLYKGVDIYAISKRLGHSDLTTTTRRYAYLIDELRQKADDDIENILNNVGIETSHRIAE</sequence>
<keyword evidence="4" id="KW-0233">DNA recombination</keyword>
<dbReference type="Pfam" id="PF14657">
    <property type="entry name" value="Arm-DNA-bind_4"/>
    <property type="match status" value="1"/>
</dbReference>
<organism evidence="8 9">
    <name type="scientific">Ligilactobacillus ruminis</name>
    <dbReference type="NCBI Taxonomy" id="1623"/>
    <lineage>
        <taxon>Bacteria</taxon>
        <taxon>Bacillati</taxon>
        <taxon>Bacillota</taxon>
        <taxon>Bacilli</taxon>
        <taxon>Lactobacillales</taxon>
        <taxon>Lactobacillaceae</taxon>
        <taxon>Ligilactobacillus</taxon>
    </lineage>
</organism>
<dbReference type="SUPFAM" id="SSF56349">
    <property type="entry name" value="DNA breaking-rejoining enzymes"/>
    <property type="match status" value="1"/>
</dbReference>
<dbReference type="GO" id="GO:0006310">
    <property type="term" value="P:DNA recombination"/>
    <property type="evidence" value="ECO:0007669"/>
    <property type="project" value="UniProtKB-KW"/>
</dbReference>
<accession>A0A8B2YZ80</accession>
<dbReference type="InterPro" id="IPR050090">
    <property type="entry name" value="Tyrosine_recombinase_XerCD"/>
</dbReference>
<dbReference type="InterPro" id="IPR010998">
    <property type="entry name" value="Integrase_recombinase_N"/>
</dbReference>
<dbReference type="RefSeq" id="WP_117643202.1">
    <property type="nucleotide sequence ID" value="NZ_JADNNQ010000129.1"/>
</dbReference>
<dbReference type="GO" id="GO:0003677">
    <property type="term" value="F:DNA binding"/>
    <property type="evidence" value="ECO:0007669"/>
    <property type="project" value="UniProtKB-UniRule"/>
</dbReference>
<keyword evidence="2" id="KW-0229">DNA integration</keyword>
<dbReference type="AlphaFoldDB" id="A0A8B2YZ80"/>
<dbReference type="InterPro" id="IPR044068">
    <property type="entry name" value="CB"/>
</dbReference>
<dbReference type="Pfam" id="PF14659">
    <property type="entry name" value="Phage_int_SAM_3"/>
    <property type="match status" value="1"/>
</dbReference>
<dbReference type="GO" id="GO:0015074">
    <property type="term" value="P:DNA integration"/>
    <property type="evidence" value="ECO:0007669"/>
    <property type="project" value="UniProtKB-KW"/>
</dbReference>
<evidence type="ECO:0000256" key="5">
    <source>
        <dbReference type="PROSITE-ProRule" id="PRU01248"/>
    </source>
</evidence>